<dbReference type="RefSeq" id="WP_143949511.1">
    <property type="nucleotide sequence ID" value="NZ_BAABMB010000007.1"/>
</dbReference>
<feature type="transmembrane region" description="Helical" evidence="4">
    <location>
        <begin position="340"/>
        <end position="363"/>
    </location>
</feature>
<comment type="caution">
    <text evidence="6">The sequence shown here is derived from an EMBL/GenBank/DDBJ whole genome shotgun (WGS) entry which is preliminary data.</text>
</comment>
<evidence type="ECO:0000313" key="6">
    <source>
        <dbReference type="EMBL" id="TSH92098.1"/>
    </source>
</evidence>
<dbReference type="AlphaFoldDB" id="A0A556AGS8"/>
<reference evidence="6 7" key="1">
    <citation type="submission" date="2019-07" db="EMBL/GenBank/DDBJ databases">
        <title>Qingshengfaniella alkalisoli gen. nov., sp. nov., isolated from saline soil.</title>
        <authorList>
            <person name="Xu L."/>
            <person name="Huang X.-X."/>
            <person name="Sun J.-Q."/>
        </authorList>
    </citation>
    <scope>NUCLEOTIDE SEQUENCE [LARGE SCALE GENOMIC DNA]</scope>
    <source>
        <strain evidence="6 7">DSM 27279</strain>
    </source>
</reference>
<dbReference type="Pfam" id="PF07690">
    <property type="entry name" value="MFS_1"/>
    <property type="match status" value="1"/>
</dbReference>
<keyword evidence="7" id="KW-1185">Reference proteome</keyword>
<dbReference type="InterPro" id="IPR020846">
    <property type="entry name" value="MFS_dom"/>
</dbReference>
<feature type="transmembrane region" description="Helical" evidence="4">
    <location>
        <begin position="255"/>
        <end position="275"/>
    </location>
</feature>
<keyword evidence="3 4" id="KW-0472">Membrane</keyword>
<evidence type="ECO:0000256" key="2">
    <source>
        <dbReference type="ARBA" id="ARBA00022989"/>
    </source>
</evidence>
<feature type="transmembrane region" description="Helical" evidence="4">
    <location>
        <begin position="281"/>
        <end position="303"/>
    </location>
</feature>
<sequence>MRTAVAPGAAAPERILTEREYRVQVWRDLRRNYIANLAHGLLGMTGFRLVSAPTFVPAYVFLLSGSQLAVGFALSAQFLGMALSSIWGATLIEHRRRVMPMVHFVGWMMRVQILALALSAWWLTGGEALVAACIFLTLFGFFGGMQGVSFHFLLSKVIPVNKRGRLTGMRNFLGGLTAAGVAWLGGKYLVGANAFGNGYASTFFVAFVLTSLGITALSFVREPASPQVRVRRRLLGSLRDLPELLRADPTFTRFFIARALAAFGMIAVPFYAIYASRYVDLSGTMLGALSVAFLLAQTFSNLVWGRMADRYGNRLVFLVSVSLWAAGTVLLLVAGNLPGFVVAFGALGAGLGGFQVGSQNLVLEFGSRSDLPMRIAVSDTACYAMMASGPVLGGLLAQTLGFTIVFCIAILVKSLAVAAILSVPEPRRRRLVRTL</sequence>
<gene>
    <name evidence="6" type="ORF">FOZ76_17135</name>
</gene>
<feature type="transmembrane region" description="Helical" evidence="4">
    <location>
        <begin position="315"/>
        <end position="334"/>
    </location>
</feature>
<evidence type="ECO:0000259" key="5">
    <source>
        <dbReference type="PROSITE" id="PS50850"/>
    </source>
</evidence>
<dbReference type="PANTHER" id="PTHR23526">
    <property type="entry name" value="INTEGRAL MEMBRANE TRANSPORT PROTEIN-RELATED"/>
    <property type="match status" value="1"/>
</dbReference>
<feature type="transmembrane region" description="Helical" evidence="4">
    <location>
        <begin position="68"/>
        <end position="92"/>
    </location>
</feature>
<dbReference type="OrthoDB" id="9812221at2"/>
<feature type="transmembrane region" description="Helical" evidence="4">
    <location>
        <begin position="198"/>
        <end position="220"/>
    </location>
</feature>
<organism evidence="6 7">
    <name type="scientific">Verticiella sediminum</name>
    <dbReference type="NCBI Taxonomy" id="1247510"/>
    <lineage>
        <taxon>Bacteria</taxon>
        <taxon>Pseudomonadati</taxon>
        <taxon>Pseudomonadota</taxon>
        <taxon>Betaproteobacteria</taxon>
        <taxon>Burkholderiales</taxon>
        <taxon>Alcaligenaceae</taxon>
        <taxon>Verticiella</taxon>
    </lineage>
</organism>
<feature type="transmembrane region" description="Helical" evidence="4">
    <location>
        <begin position="402"/>
        <end position="423"/>
    </location>
</feature>
<feature type="transmembrane region" description="Helical" evidence="4">
    <location>
        <begin position="375"/>
        <end position="396"/>
    </location>
</feature>
<dbReference type="PANTHER" id="PTHR23526:SF1">
    <property type="entry name" value="MAJOR FACILITATOR SUPERFAMILY MFS_1"/>
    <property type="match status" value="1"/>
</dbReference>
<feature type="domain" description="Major facilitator superfamily (MFS) profile" evidence="5">
    <location>
        <begin position="250"/>
        <end position="435"/>
    </location>
</feature>
<evidence type="ECO:0000256" key="3">
    <source>
        <dbReference type="ARBA" id="ARBA00023136"/>
    </source>
</evidence>
<feature type="transmembrane region" description="Helical" evidence="4">
    <location>
        <begin position="104"/>
        <end position="123"/>
    </location>
</feature>
<evidence type="ECO:0000313" key="7">
    <source>
        <dbReference type="Proteomes" id="UP000318405"/>
    </source>
</evidence>
<dbReference type="SUPFAM" id="SSF103473">
    <property type="entry name" value="MFS general substrate transporter"/>
    <property type="match status" value="2"/>
</dbReference>
<protein>
    <submittedName>
        <fullName evidence="6">MFS transporter</fullName>
    </submittedName>
</protein>
<keyword evidence="1 4" id="KW-0812">Transmembrane</keyword>
<dbReference type="InterPro" id="IPR011701">
    <property type="entry name" value="MFS"/>
</dbReference>
<evidence type="ECO:0000256" key="1">
    <source>
        <dbReference type="ARBA" id="ARBA00022692"/>
    </source>
</evidence>
<feature type="transmembrane region" description="Helical" evidence="4">
    <location>
        <begin position="166"/>
        <end position="186"/>
    </location>
</feature>
<feature type="transmembrane region" description="Helical" evidence="4">
    <location>
        <begin position="37"/>
        <end position="62"/>
    </location>
</feature>
<evidence type="ECO:0000256" key="4">
    <source>
        <dbReference type="SAM" id="Phobius"/>
    </source>
</evidence>
<proteinExistence type="predicted"/>
<name>A0A556AGS8_9BURK</name>
<dbReference type="Proteomes" id="UP000318405">
    <property type="component" value="Unassembled WGS sequence"/>
</dbReference>
<feature type="transmembrane region" description="Helical" evidence="4">
    <location>
        <begin position="129"/>
        <end position="154"/>
    </location>
</feature>
<dbReference type="PROSITE" id="PS50850">
    <property type="entry name" value="MFS"/>
    <property type="match status" value="1"/>
</dbReference>
<accession>A0A556AGS8</accession>
<dbReference type="InterPro" id="IPR036259">
    <property type="entry name" value="MFS_trans_sf"/>
</dbReference>
<dbReference type="GO" id="GO:0022857">
    <property type="term" value="F:transmembrane transporter activity"/>
    <property type="evidence" value="ECO:0007669"/>
    <property type="project" value="InterPro"/>
</dbReference>
<dbReference type="EMBL" id="VLTJ01000030">
    <property type="protein sequence ID" value="TSH92098.1"/>
    <property type="molecule type" value="Genomic_DNA"/>
</dbReference>
<dbReference type="InterPro" id="IPR052528">
    <property type="entry name" value="Sugar_transport-like"/>
</dbReference>
<dbReference type="Gene3D" id="1.20.1250.20">
    <property type="entry name" value="MFS general substrate transporter like domains"/>
    <property type="match status" value="2"/>
</dbReference>
<keyword evidence="2 4" id="KW-1133">Transmembrane helix</keyword>